<dbReference type="SUPFAM" id="SSF56112">
    <property type="entry name" value="Protein kinase-like (PK-like)"/>
    <property type="match status" value="1"/>
</dbReference>
<sequence>MQQLLELESGNPIFWKLDIEIDKLIQECQQTTVSPVKVIEWISYDQFENIKYLSKGGCATIYTAIWKDGGYNKWNSERQILEVVTLSFTLDNSSSFLASCLGLTKDPTTQDYIDLHSGNILYFAQNDVWHISDLRLSGPVNKQLDSIYGSLPYIAPELLYVYGLGIIMWEVITGETLFRDHRFDSDFVLAIINGYRPKIFKYIPYKYATLMKQCWDANPDNRPNTTCFKAYFIEFEQLSLNDDVNNS</sequence>
<dbReference type="Proteomes" id="UP000266861">
    <property type="component" value="Unassembled WGS sequence"/>
</dbReference>
<dbReference type="GO" id="GO:0005524">
    <property type="term" value="F:ATP binding"/>
    <property type="evidence" value="ECO:0007669"/>
    <property type="project" value="InterPro"/>
</dbReference>
<dbReference type="Gene3D" id="1.10.510.10">
    <property type="entry name" value="Transferase(Phosphotransferase) domain 1"/>
    <property type="match status" value="1"/>
</dbReference>
<dbReference type="GO" id="GO:0005737">
    <property type="term" value="C:cytoplasm"/>
    <property type="evidence" value="ECO:0007669"/>
    <property type="project" value="TreeGrafter"/>
</dbReference>
<dbReference type="GO" id="GO:0007165">
    <property type="term" value="P:signal transduction"/>
    <property type="evidence" value="ECO:0007669"/>
    <property type="project" value="TreeGrafter"/>
</dbReference>
<organism evidence="2 3">
    <name type="scientific">Diversispora epigaea</name>
    <dbReference type="NCBI Taxonomy" id="1348612"/>
    <lineage>
        <taxon>Eukaryota</taxon>
        <taxon>Fungi</taxon>
        <taxon>Fungi incertae sedis</taxon>
        <taxon>Mucoromycota</taxon>
        <taxon>Glomeromycotina</taxon>
        <taxon>Glomeromycetes</taxon>
        <taxon>Diversisporales</taxon>
        <taxon>Diversisporaceae</taxon>
        <taxon>Diversispora</taxon>
    </lineage>
</organism>
<protein>
    <recommendedName>
        <fullName evidence="1">Protein kinase domain-containing protein</fullName>
    </recommendedName>
</protein>
<dbReference type="PANTHER" id="PTHR23257">
    <property type="entry name" value="SERINE-THREONINE PROTEIN KINASE"/>
    <property type="match status" value="1"/>
</dbReference>
<evidence type="ECO:0000313" key="3">
    <source>
        <dbReference type="Proteomes" id="UP000266861"/>
    </source>
</evidence>
<evidence type="ECO:0000259" key="1">
    <source>
        <dbReference type="PROSITE" id="PS50011"/>
    </source>
</evidence>
<dbReference type="InterPro" id="IPR011009">
    <property type="entry name" value="Kinase-like_dom_sf"/>
</dbReference>
<comment type="caution">
    <text evidence="2">The sequence shown here is derived from an EMBL/GenBank/DDBJ whole genome shotgun (WGS) entry which is preliminary data.</text>
</comment>
<dbReference type="OrthoDB" id="4062651at2759"/>
<dbReference type="STRING" id="1348612.A0A397IIC7"/>
<dbReference type="EMBL" id="PQFF01000205">
    <property type="protein sequence ID" value="RHZ74607.1"/>
    <property type="molecule type" value="Genomic_DNA"/>
</dbReference>
<dbReference type="SMART" id="SM00220">
    <property type="entry name" value="S_TKc"/>
    <property type="match status" value="1"/>
</dbReference>
<dbReference type="InterPro" id="IPR000719">
    <property type="entry name" value="Prot_kinase_dom"/>
</dbReference>
<accession>A0A397IIC7</accession>
<dbReference type="InterPro" id="IPR001245">
    <property type="entry name" value="Ser-Thr/Tyr_kinase_cat_dom"/>
</dbReference>
<keyword evidence="3" id="KW-1185">Reference proteome</keyword>
<proteinExistence type="predicted"/>
<dbReference type="GO" id="GO:0004672">
    <property type="term" value="F:protein kinase activity"/>
    <property type="evidence" value="ECO:0007669"/>
    <property type="project" value="InterPro"/>
</dbReference>
<gene>
    <name evidence="2" type="ORF">Glove_220g25</name>
</gene>
<name>A0A397IIC7_9GLOM</name>
<feature type="domain" description="Protein kinase" evidence="1">
    <location>
        <begin position="1"/>
        <end position="232"/>
    </location>
</feature>
<dbReference type="Pfam" id="PF07714">
    <property type="entry name" value="PK_Tyr_Ser-Thr"/>
    <property type="match status" value="1"/>
</dbReference>
<dbReference type="AlphaFoldDB" id="A0A397IIC7"/>
<reference evidence="2 3" key="1">
    <citation type="submission" date="2018-08" db="EMBL/GenBank/DDBJ databases">
        <title>Genome and evolution of the arbuscular mycorrhizal fungus Diversispora epigaea (formerly Glomus versiforme) and its bacterial endosymbionts.</title>
        <authorList>
            <person name="Sun X."/>
            <person name="Fei Z."/>
            <person name="Harrison M."/>
        </authorList>
    </citation>
    <scope>NUCLEOTIDE SEQUENCE [LARGE SCALE GENOMIC DNA]</scope>
    <source>
        <strain evidence="2 3">IT104</strain>
    </source>
</reference>
<evidence type="ECO:0000313" key="2">
    <source>
        <dbReference type="EMBL" id="RHZ74607.1"/>
    </source>
</evidence>
<dbReference type="PANTHER" id="PTHR23257:SF963">
    <property type="entry name" value="AT08303P"/>
    <property type="match status" value="1"/>
</dbReference>
<dbReference type="InterPro" id="IPR050167">
    <property type="entry name" value="Ser_Thr_protein_kinase"/>
</dbReference>
<dbReference type="PROSITE" id="PS50011">
    <property type="entry name" value="PROTEIN_KINASE_DOM"/>
    <property type="match status" value="1"/>
</dbReference>